<dbReference type="Proteomes" id="UP000186785">
    <property type="component" value="Unassembled WGS sequence"/>
</dbReference>
<reference evidence="3 4" key="1">
    <citation type="submission" date="2016-11" db="EMBL/GenBank/DDBJ databases">
        <title>Actinomyces gypaetusis sp. nov. isolated from the vulture Gypaetus barbatus in Qinghai Tibet Plateau China.</title>
        <authorList>
            <person name="Meng X."/>
        </authorList>
    </citation>
    <scope>NUCLEOTIDE SEQUENCE [LARGE SCALE GENOMIC DNA]</scope>
    <source>
        <strain evidence="3 4">VUL4_2</strain>
    </source>
</reference>
<evidence type="ECO:0000313" key="3">
    <source>
        <dbReference type="EMBL" id="OKL49682.1"/>
    </source>
</evidence>
<gene>
    <name evidence="3" type="ORF">BSR29_01640</name>
</gene>
<sequence length="259" mass="28849">MKNFTKRFLVATTIAASALSMTACSKADHDSKDSKSSSETQDKDQKKDQKKNQDQAEEKDQKDSDSNSSDNDNTSSEGALAYLPPRPKTDDPYPEWVKSFDPIKCIEEERPDNEAGLQDFLDCYGKTYSLTLMGLSPDVIHTMYVPAGYGTVTLTVNGNKQSFTTDEMWAGDKQDLATGEAFPGSQIDPTEVKVTKVHLDQNNPKTRIAEATMGRPEGTFKNADQKGTIQPLKTSERIIFLAYDKNHFYVQGFVSFNQQ</sequence>
<proteinExistence type="predicted"/>
<comment type="caution">
    <text evidence="3">The sequence shown here is derived from an EMBL/GenBank/DDBJ whole genome shotgun (WGS) entry which is preliminary data.</text>
</comment>
<evidence type="ECO:0000256" key="1">
    <source>
        <dbReference type="SAM" id="MobiDB-lite"/>
    </source>
</evidence>
<dbReference type="PROSITE" id="PS51257">
    <property type="entry name" value="PROKAR_LIPOPROTEIN"/>
    <property type="match status" value="1"/>
</dbReference>
<feature type="signal peptide" evidence="2">
    <location>
        <begin position="1"/>
        <end position="23"/>
    </location>
</feature>
<organism evidence="3 4">
    <name type="scientific">Boudabousia liubingyangii</name>
    <dbReference type="NCBI Taxonomy" id="1921764"/>
    <lineage>
        <taxon>Bacteria</taxon>
        <taxon>Bacillati</taxon>
        <taxon>Actinomycetota</taxon>
        <taxon>Actinomycetes</taxon>
        <taxon>Actinomycetales</taxon>
        <taxon>Actinomycetaceae</taxon>
        <taxon>Boudabousia</taxon>
    </lineage>
</organism>
<accession>A0A1Q5PQ90</accession>
<dbReference type="RefSeq" id="WP_073708574.1">
    <property type="nucleotide sequence ID" value="NZ_MQSV01000001.1"/>
</dbReference>
<dbReference type="AlphaFoldDB" id="A0A1Q5PQ90"/>
<evidence type="ECO:0000256" key="2">
    <source>
        <dbReference type="SAM" id="SignalP"/>
    </source>
</evidence>
<evidence type="ECO:0008006" key="5">
    <source>
        <dbReference type="Google" id="ProtNLM"/>
    </source>
</evidence>
<feature type="compositionally biased region" description="Low complexity" evidence="1">
    <location>
        <begin position="66"/>
        <end position="76"/>
    </location>
</feature>
<name>A0A1Q5PQ90_9ACTO</name>
<protein>
    <recommendedName>
        <fullName evidence="5">Lipoprotein</fullName>
    </recommendedName>
</protein>
<evidence type="ECO:0000313" key="4">
    <source>
        <dbReference type="Proteomes" id="UP000186785"/>
    </source>
</evidence>
<feature type="compositionally biased region" description="Basic and acidic residues" evidence="1">
    <location>
        <begin position="26"/>
        <end position="65"/>
    </location>
</feature>
<dbReference type="EMBL" id="MQSV01000001">
    <property type="protein sequence ID" value="OKL49682.1"/>
    <property type="molecule type" value="Genomic_DNA"/>
</dbReference>
<feature type="chain" id="PRO_5038676157" description="Lipoprotein" evidence="2">
    <location>
        <begin position="24"/>
        <end position="259"/>
    </location>
</feature>
<keyword evidence="4" id="KW-1185">Reference proteome</keyword>
<feature type="region of interest" description="Disordered" evidence="1">
    <location>
        <begin position="23"/>
        <end position="94"/>
    </location>
</feature>
<keyword evidence="2" id="KW-0732">Signal</keyword>